<protein>
    <submittedName>
        <fullName evidence="2">Uncharacterized protein</fullName>
    </submittedName>
</protein>
<evidence type="ECO:0000313" key="2">
    <source>
        <dbReference type="EMBL" id="MPC71230.1"/>
    </source>
</evidence>
<gene>
    <name evidence="2" type="ORF">E2C01_065502</name>
</gene>
<dbReference type="EMBL" id="VSRR010032536">
    <property type="protein sequence ID" value="MPC71230.1"/>
    <property type="molecule type" value="Genomic_DNA"/>
</dbReference>
<accession>A0A5B7HFR5</accession>
<evidence type="ECO:0000313" key="3">
    <source>
        <dbReference type="Proteomes" id="UP000324222"/>
    </source>
</evidence>
<dbReference type="AlphaFoldDB" id="A0A5B7HFR5"/>
<feature type="region of interest" description="Disordered" evidence="1">
    <location>
        <begin position="64"/>
        <end position="97"/>
    </location>
</feature>
<evidence type="ECO:0000256" key="1">
    <source>
        <dbReference type="SAM" id="MobiDB-lite"/>
    </source>
</evidence>
<sequence length="97" mass="10800">MTKPKQGYEAVYAMLEIGRERENMHAHSIIGSTSAMRCGHLTLGKYTAGVDDVWSSQRLRPVGTTMERRGKGVRGGWMMDDVRGEGSTRRMNGKKPS</sequence>
<organism evidence="2 3">
    <name type="scientific">Portunus trituberculatus</name>
    <name type="common">Swimming crab</name>
    <name type="synonym">Neptunus trituberculatus</name>
    <dbReference type="NCBI Taxonomy" id="210409"/>
    <lineage>
        <taxon>Eukaryota</taxon>
        <taxon>Metazoa</taxon>
        <taxon>Ecdysozoa</taxon>
        <taxon>Arthropoda</taxon>
        <taxon>Crustacea</taxon>
        <taxon>Multicrustacea</taxon>
        <taxon>Malacostraca</taxon>
        <taxon>Eumalacostraca</taxon>
        <taxon>Eucarida</taxon>
        <taxon>Decapoda</taxon>
        <taxon>Pleocyemata</taxon>
        <taxon>Brachyura</taxon>
        <taxon>Eubrachyura</taxon>
        <taxon>Portunoidea</taxon>
        <taxon>Portunidae</taxon>
        <taxon>Portuninae</taxon>
        <taxon>Portunus</taxon>
    </lineage>
</organism>
<comment type="caution">
    <text evidence="2">The sequence shown here is derived from an EMBL/GenBank/DDBJ whole genome shotgun (WGS) entry which is preliminary data.</text>
</comment>
<proteinExistence type="predicted"/>
<name>A0A5B7HFR5_PORTR</name>
<reference evidence="2 3" key="1">
    <citation type="submission" date="2019-05" db="EMBL/GenBank/DDBJ databases">
        <title>Another draft genome of Portunus trituberculatus and its Hox gene families provides insights of decapod evolution.</title>
        <authorList>
            <person name="Jeong J.-H."/>
            <person name="Song I."/>
            <person name="Kim S."/>
            <person name="Choi T."/>
            <person name="Kim D."/>
            <person name="Ryu S."/>
            <person name="Kim W."/>
        </authorList>
    </citation>
    <scope>NUCLEOTIDE SEQUENCE [LARGE SCALE GENOMIC DNA]</scope>
    <source>
        <tissue evidence="2">Muscle</tissue>
    </source>
</reference>
<keyword evidence="3" id="KW-1185">Reference proteome</keyword>
<dbReference type="Proteomes" id="UP000324222">
    <property type="component" value="Unassembled WGS sequence"/>
</dbReference>